<dbReference type="SUPFAM" id="SSF52540">
    <property type="entry name" value="P-loop containing nucleoside triphosphate hydrolases"/>
    <property type="match status" value="2"/>
</dbReference>
<dbReference type="CDD" id="cd03225">
    <property type="entry name" value="ABC_cobalt_CbiO_domain1"/>
    <property type="match status" value="2"/>
</dbReference>
<dbReference type="InterPro" id="IPR003593">
    <property type="entry name" value="AAA+_ATPase"/>
</dbReference>
<comment type="subcellular location">
    <subcellularLocation>
        <location evidence="1">Cell membrane</location>
        <topology evidence="1">Peripheral membrane protein</topology>
    </subcellularLocation>
</comment>
<sequence length="559" mass="61758">MALLEVENLTYYYGGVNKPALCRVNLEINEGEFVLLVGGSGCGKSTLLRALSGLVPDFYGGRISGRVCCQGKNVRDWDKKKLAGEIGFIFQDPEQQLVMTNVEREIAFGLENIGIGLAEMKRRVAEVMDFLNVASLKKMSTYDLSGGQKQTVVLASILAMQPKVLLLDEPTSQLDPVAAEELLTNIRRMNEDLGLTVVLVEQRLERCFHLAQRVLIMEEGRLINNSSPQEAVWFGLQRKSPFLPPLPRFFACAKSTVIPLTVSEGRQKLRSMWSGMRSAGSLSGGDTEVHRKLVHEPDKLLAISNISFSYPGAWEPALKDISLQVRAGEFLALIGENGGGKSTLLKNICGLLRPQKGKIVLHGKNISKTRVDELAGTVGYLSQNPNDYLFHDTVYQEVAFGLSVRGIKSGDLLEKTLQKLALAHVKDANPRDLSGGERQRVALASVLVLKPQLLLLDEPTRGLDSLLKEKLGLILLDLLADGVAIIMVTHDIEFVSEYAHRVLLMFDGEIVADGKKRQVMNNSLYYASQINKLFRGFYDGVITLQDALDLIKWCSYEVG</sequence>
<keyword evidence="11" id="KW-1185">Reference proteome</keyword>
<dbReference type="GO" id="GO:0016887">
    <property type="term" value="F:ATP hydrolysis activity"/>
    <property type="evidence" value="ECO:0007669"/>
    <property type="project" value="InterPro"/>
</dbReference>
<evidence type="ECO:0000313" key="11">
    <source>
        <dbReference type="Proteomes" id="UP000199337"/>
    </source>
</evidence>
<evidence type="ECO:0000256" key="7">
    <source>
        <dbReference type="ARBA" id="ARBA00022967"/>
    </source>
</evidence>
<dbReference type="InterPro" id="IPR017871">
    <property type="entry name" value="ABC_transporter-like_CS"/>
</dbReference>
<dbReference type="GO" id="GO:0043190">
    <property type="term" value="C:ATP-binding cassette (ABC) transporter complex"/>
    <property type="evidence" value="ECO:0007669"/>
    <property type="project" value="TreeGrafter"/>
</dbReference>
<evidence type="ECO:0000256" key="3">
    <source>
        <dbReference type="ARBA" id="ARBA00022448"/>
    </source>
</evidence>
<dbReference type="PROSITE" id="PS50893">
    <property type="entry name" value="ABC_TRANSPORTER_2"/>
    <property type="match status" value="2"/>
</dbReference>
<name>A0A1I2QFB3_9FIRM</name>
<dbReference type="PANTHER" id="PTHR43553">
    <property type="entry name" value="HEAVY METAL TRANSPORTER"/>
    <property type="match status" value="1"/>
</dbReference>
<feature type="domain" description="ABC transporter" evidence="9">
    <location>
        <begin position="301"/>
        <end position="532"/>
    </location>
</feature>
<reference evidence="11" key="1">
    <citation type="submission" date="2016-10" db="EMBL/GenBank/DDBJ databases">
        <authorList>
            <person name="Varghese N."/>
            <person name="Submissions S."/>
        </authorList>
    </citation>
    <scope>NUCLEOTIDE SEQUENCE [LARGE SCALE GENOMIC DNA]</scope>
    <source>
        <strain evidence="11">DSM 17038</strain>
    </source>
</reference>
<dbReference type="Gene3D" id="3.40.50.300">
    <property type="entry name" value="P-loop containing nucleotide triphosphate hydrolases"/>
    <property type="match status" value="2"/>
</dbReference>
<evidence type="ECO:0000313" key="10">
    <source>
        <dbReference type="EMBL" id="SFG24456.1"/>
    </source>
</evidence>
<keyword evidence="3" id="KW-0813">Transport</keyword>
<dbReference type="SMART" id="SM00382">
    <property type="entry name" value="AAA"/>
    <property type="match status" value="2"/>
</dbReference>
<keyword evidence="6 10" id="KW-0067">ATP-binding</keyword>
<protein>
    <submittedName>
        <fullName evidence="10">Energy-coupling factor transport system ATP-binding protein</fullName>
    </submittedName>
</protein>
<evidence type="ECO:0000256" key="4">
    <source>
        <dbReference type="ARBA" id="ARBA00022475"/>
    </source>
</evidence>
<dbReference type="GO" id="GO:0042626">
    <property type="term" value="F:ATPase-coupled transmembrane transporter activity"/>
    <property type="evidence" value="ECO:0007669"/>
    <property type="project" value="TreeGrafter"/>
</dbReference>
<dbReference type="AlphaFoldDB" id="A0A1I2QFB3"/>
<accession>A0A1I2QFB3</accession>
<proteinExistence type="inferred from homology"/>
<dbReference type="InterPro" id="IPR003439">
    <property type="entry name" value="ABC_transporter-like_ATP-bd"/>
</dbReference>
<dbReference type="OrthoDB" id="501320at2"/>
<dbReference type="RefSeq" id="WP_092469524.1">
    <property type="nucleotide sequence ID" value="NZ_FOOX01000003.1"/>
</dbReference>
<keyword evidence="5" id="KW-0547">Nucleotide-binding</keyword>
<dbReference type="NCBIfam" id="NF010167">
    <property type="entry name" value="PRK13648.1"/>
    <property type="match status" value="2"/>
</dbReference>
<dbReference type="InterPro" id="IPR050095">
    <property type="entry name" value="ECF_ABC_transporter_ATP-bd"/>
</dbReference>
<dbReference type="Proteomes" id="UP000199337">
    <property type="component" value="Unassembled WGS sequence"/>
</dbReference>
<dbReference type="EMBL" id="FOOX01000003">
    <property type="protein sequence ID" value="SFG24456.1"/>
    <property type="molecule type" value="Genomic_DNA"/>
</dbReference>
<gene>
    <name evidence="10" type="ORF">SAMN05660649_01116</name>
</gene>
<evidence type="ECO:0000256" key="6">
    <source>
        <dbReference type="ARBA" id="ARBA00022840"/>
    </source>
</evidence>
<dbReference type="Pfam" id="PF00005">
    <property type="entry name" value="ABC_tran"/>
    <property type="match status" value="2"/>
</dbReference>
<comment type="similarity">
    <text evidence="2">Belongs to the ABC transporter superfamily.</text>
</comment>
<evidence type="ECO:0000256" key="1">
    <source>
        <dbReference type="ARBA" id="ARBA00004202"/>
    </source>
</evidence>
<feature type="domain" description="ABC transporter" evidence="9">
    <location>
        <begin position="4"/>
        <end position="244"/>
    </location>
</feature>
<keyword evidence="8" id="KW-0472">Membrane</keyword>
<evidence type="ECO:0000259" key="9">
    <source>
        <dbReference type="PROSITE" id="PS50893"/>
    </source>
</evidence>
<dbReference type="STRING" id="341036.SAMN05660649_01116"/>
<dbReference type="PANTHER" id="PTHR43553:SF24">
    <property type="entry name" value="ENERGY-COUPLING FACTOR TRANSPORTER ATP-BINDING PROTEIN ECFA1"/>
    <property type="match status" value="1"/>
</dbReference>
<keyword evidence="4" id="KW-1003">Cell membrane</keyword>
<dbReference type="PROSITE" id="PS00211">
    <property type="entry name" value="ABC_TRANSPORTER_1"/>
    <property type="match status" value="1"/>
</dbReference>
<dbReference type="InterPro" id="IPR027417">
    <property type="entry name" value="P-loop_NTPase"/>
</dbReference>
<keyword evidence="7" id="KW-1278">Translocase</keyword>
<organism evidence="10 11">
    <name type="scientific">Desulfotruncus arcticus DSM 17038</name>
    <dbReference type="NCBI Taxonomy" id="1121424"/>
    <lineage>
        <taxon>Bacteria</taxon>
        <taxon>Bacillati</taxon>
        <taxon>Bacillota</taxon>
        <taxon>Clostridia</taxon>
        <taxon>Eubacteriales</taxon>
        <taxon>Desulfallaceae</taxon>
        <taxon>Desulfotruncus</taxon>
    </lineage>
</organism>
<evidence type="ECO:0000256" key="5">
    <source>
        <dbReference type="ARBA" id="ARBA00022741"/>
    </source>
</evidence>
<dbReference type="GO" id="GO:0005524">
    <property type="term" value="F:ATP binding"/>
    <property type="evidence" value="ECO:0007669"/>
    <property type="project" value="UniProtKB-KW"/>
</dbReference>
<dbReference type="InterPro" id="IPR015856">
    <property type="entry name" value="ABC_transpr_CbiO/EcfA_su"/>
</dbReference>
<evidence type="ECO:0000256" key="8">
    <source>
        <dbReference type="ARBA" id="ARBA00023136"/>
    </source>
</evidence>
<evidence type="ECO:0000256" key="2">
    <source>
        <dbReference type="ARBA" id="ARBA00005417"/>
    </source>
</evidence>